<dbReference type="PANTHER" id="PTHR30353">
    <property type="entry name" value="INNER MEMBRANE PROTEIN DEDA-RELATED"/>
    <property type="match status" value="1"/>
</dbReference>
<dbReference type="Pfam" id="PF09335">
    <property type="entry name" value="VTT_dom"/>
    <property type="match status" value="1"/>
</dbReference>
<protein>
    <submittedName>
        <fullName evidence="9">DedA family protein</fullName>
    </submittedName>
</protein>
<feature type="domain" description="VTT" evidence="8">
    <location>
        <begin position="49"/>
        <end position="176"/>
    </location>
</feature>
<comment type="similarity">
    <text evidence="2 7">Belongs to the DedA family.</text>
</comment>
<keyword evidence="6 7" id="KW-0472">Membrane</keyword>
<evidence type="ECO:0000256" key="4">
    <source>
        <dbReference type="ARBA" id="ARBA00022692"/>
    </source>
</evidence>
<accession>A0AAN1NT41</accession>
<evidence type="ECO:0000259" key="8">
    <source>
        <dbReference type="Pfam" id="PF09335"/>
    </source>
</evidence>
<evidence type="ECO:0000256" key="3">
    <source>
        <dbReference type="ARBA" id="ARBA00022475"/>
    </source>
</evidence>
<name>A0AAN1NT41_9GAMM</name>
<dbReference type="Proteomes" id="UP000241538">
    <property type="component" value="Chromosome"/>
</dbReference>
<dbReference type="AlphaFoldDB" id="A0AAN1NT41"/>
<evidence type="ECO:0000256" key="2">
    <source>
        <dbReference type="ARBA" id="ARBA00010792"/>
    </source>
</evidence>
<reference evidence="9 10" key="1">
    <citation type="journal article" date="2018" name="Int J Genomics">
        <title>Comparative Genomics Analysis of Plasmid pPV989-94 from a Clinical Isolate of Pantoea vagans PV989.</title>
        <authorList>
            <person name="Xu L."/>
            <person name="Yin M."/>
            <person name="Zhu T."/>
            <person name="Lu J."/>
            <person name="Bao Q."/>
        </authorList>
    </citation>
    <scope>NUCLEOTIDE SEQUENCE [LARGE SCALE GENOMIC DNA]</scope>
    <source>
        <strain evidence="9 10">PV989</strain>
    </source>
</reference>
<dbReference type="GO" id="GO:0005886">
    <property type="term" value="C:plasma membrane"/>
    <property type="evidence" value="ECO:0007669"/>
    <property type="project" value="UniProtKB-SubCell"/>
</dbReference>
<keyword evidence="5 7" id="KW-1133">Transmembrane helix</keyword>
<gene>
    <name evidence="9" type="ORF">C9381_15795</name>
</gene>
<dbReference type="InterPro" id="IPR058127">
    <property type="entry name" value="DedA"/>
</dbReference>
<dbReference type="InterPro" id="IPR032816">
    <property type="entry name" value="VTT_dom"/>
</dbReference>
<organism evidence="9 10">
    <name type="scientific">Pantoea vagans</name>
    <dbReference type="NCBI Taxonomy" id="470934"/>
    <lineage>
        <taxon>Bacteria</taxon>
        <taxon>Pseudomonadati</taxon>
        <taxon>Pseudomonadota</taxon>
        <taxon>Gammaproteobacteria</taxon>
        <taxon>Enterobacterales</taxon>
        <taxon>Erwiniaceae</taxon>
        <taxon>Pantoea</taxon>
    </lineage>
</organism>
<dbReference type="GeneID" id="58737321"/>
<feature type="transmembrane region" description="Helical" evidence="7">
    <location>
        <begin position="69"/>
        <end position="92"/>
    </location>
</feature>
<sequence length="220" mass="24607">MEFLHFLVDFILHIDVHLAELVAQYGIWIYAILFLILFCETGLVVTPFLPGDSLLFVAGALAALPGNDLNVHVMVALLVVAAVLGDAVNYTIGRLFGERLFSNPNSKIFRRSHLDKTHAFYARHGGKTIILARFVPIVRTFAPFVAGMGHMSYRHFALFNVTGALLWVLLFSYAGYLFGDLPVVQENLKLLIVGIILVSILPGVIEVWRHRRQAKQQKLP</sequence>
<dbReference type="RefSeq" id="WP_033783739.1">
    <property type="nucleotide sequence ID" value="NZ_CAUREB010000002.1"/>
</dbReference>
<evidence type="ECO:0000313" key="10">
    <source>
        <dbReference type="Proteomes" id="UP000241538"/>
    </source>
</evidence>
<dbReference type="KEGG" id="pagg:AL522_17670"/>
<keyword evidence="4 7" id="KW-0812">Transmembrane</keyword>
<evidence type="ECO:0000313" key="9">
    <source>
        <dbReference type="EMBL" id="AVV38575.1"/>
    </source>
</evidence>
<dbReference type="NCBIfam" id="NF008102">
    <property type="entry name" value="PRK10847.1"/>
    <property type="match status" value="1"/>
</dbReference>
<comment type="subcellular location">
    <subcellularLocation>
        <location evidence="1 7">Cell membrane</location>
        <topology evidence="1 7">Multi-pass membrane protein</topology>
    </subcellularLocation>
</comment>
<feature type="transmembrane region" description="Helical" evidence="7">
    <location>
        <begin position="190"/>
        <end position="208"/>
    </location>
</feature>
<feature type="transmembrane region" description="Helical" evidence="7">
    <location>
        <begin position="27"/>
        <end position="49"/>
    </location>
</feature>
<proteinExistence type="inferred from homology"/>
<dbReference type="PANTHER" id="PTHR30353:SF0">
    <property type="entry name" value="TRANSMEMBRANE PROTEIN"/>
    <property type="match status" value="1"/>
</dbReference>
<evidence type="ECO:0000256" key="1">
    <source>
        <dbReference type="ARBA" id="ARBA00004651"/>
    </source>
</evidence>
<feature type="transmembrane region" description="Helical" evidence="7">
    <location>
        <begin position="156"/>
        <end position="178"/>
    </location>
</feature>
<keyword evidence="3 7" id="KW-1003">Cell membrane</keyword>
<dbReference type="InterPro" id="IPR032818">
    <property type="entry name" value="DedA-like"/>
</dbReference>
<evidence type="ECO:0000256" key="6">
    <source>
        <dbReference type="ARBA" id="ARBA00023136"/>
    </source>
</evidence>
<dbReference type="EMBL" id="CP028349">
    <property type="protein sequence ID" value="AVV38575.1"/>
    <property type="molecule type" value="Genomic_DNA"/>
</dbReference>
<evidence type="ECO:0000256" key="5">
    <source>
        <dbReference type="ARBA" id="ARBA00022989"/>
    </source>
</evidence>
<evidence type="ECO:0000256" key="7">
    <source>
        <dbReference type="RuleBase" id="RU367016"/>
    </source>
</evidence>